<dbReference type="InterPro" id="IPR006143">
    <property type="entry name" value="RND_pump_MFP"/>
</dbReference>
<keyword evidence="7" id="KW-1185">Reference proteome</keyword>
<dbReference type="InterPro" id="IPR051909">
    <property type="entry name" value="MFP_Cation_Efflux"/>
</dbReference>
<protein>
    <submittedName>
        <fullName evidence="6">Efflux RND transporter periplasmic adaptor subunit</fullName>
    </submittedName>
</protein>
<dbReference type="Pfam" id="PF25967">
    <property type="entry name" value="RND-MFP_C"/>
    <property type="match status" value="1"/>
</dbReference>
<evidence type="ECO:0000256" key="2">
    <source>
        <dbReference type="ARBA" id="ARBA00022448"/>
    </source>
</evidence>
<dbReference type="Gene3D" id="1.10.287.470">
    <property type="entry name" value="Helix hairpin bin"/>
    <property type="match status" value="1"/>
</dbReference>
<dbReference type="InterPro" id="IPR058627">
    <property type="entry name" value="MdtA-like_C"/>
</dbReference>
<name>A0ABZ2KJP9_9BACT</name>
<organism evidence="6 7">
    <name type="scientific">Pendulispora brunnea</name>
    <dbReference type="NCBI Taxonomy" id="2905690"/>
    <lineage>
        <taxon>Bacteria</taxon>
        <taxon>Pseudomonadati</taxon>
        <taxon>Myxococcota</taxon>
        <taxon>Myxococcia</taxon>
        <taxon>Myxococcales</taxon>
        <taxon>Sorangiineae</taxon>
        <taxon>Pendulisporaceae</taxon>
        <taxon>Pendulispora</taxon>
    </lineage>
</organism>
<evidence type="ECO:0000259" key="5">
    <source>
        <dbReference type="Pfam" id="PF25973"/>
    </source>
</evidence>
<dbReference type="Pfam" id="PF25954">
    <property type="entry name" value="Beta-barrel_RND_2"/>
    <property type="match status" value="1"/>
</dbReference>
<feature type="domain" description="CzcB-like barrel-sandwich hybrid" evidence="5">
    <location>
        <begin position="75"/>
        <end position="216"/>
    </location>
</feature>
<dbReference type="Gene3D" id="2.40.420.20">
    <property type="match status" value="1"/>
</dbReference>
<dbReference type="InterPro" id="IPR058792">
    <property type="entry name" value="Beta-barrel_RND_2"/>
</dbReference>
<sequence length="369" mass="38883">MHPLRVVAFLFAFLLIGCHGRGEAKSKVTHERRPDGSLVLSGESAAYVRVEPASPACLEHSRSLVAHVSYDERHVAKMGPPVGGRVAKINVVTGDTVKAGTVLLTIHAPDIASAQAAVTNAHSARLLAEKVAARAALVFKEGAGSEAEKQQADAALVQAQTEEQRATAALAALGGAHGTSDYALRSPIDGTVVERNVSVGTAVSADQDSPLVTVADLATVWVLADVYERDLPTVHIGDAATVQVLAYPDRKLEGQITHVGEVVDPQTRSARARVELPNPDRSLRPGMFARVEVRGSTSAAAEVPTSALLARRDQFFVFLKNSDGSYGQREVHIGEQHGEHTTIVSGIGSGDKVVTEGAILLDTESNEAL</sequence>
<gene>
    <name evidence="6" type="ORF">LZC95_10655</name>
</gene>
<evidence type="ECO:0000259" key="4">
    <source>
        <dbReference type="Pfam" id="PF25967"/>
    </source>
</evidence>
<dbReference type="Gene3D" id="2.40.50.100">
    <property type="match status" value="1"/>
</dbReference>
<dbReference type="Gene3D" id="2.40.30.170">
    <property type="match status" value="1"/>
</dbReference>
<dbReference type="PANTHER" id="PTHR30097">
    <property type="entry name" value="CATION EFFLUX SYSTEM PROTEIN CUSB"/>
    <property type="match status" value="1"/>
</dbReference>
<proteinExistence type="inferred from homology"/>
<reference evidence="6 7" key="1">
    <citation type="submission" date="2021-12" db="EMBL/GenBank/DDBJ databases">
        <title>Discovery of the Pendulisporaceae a myxobacterial family with distinct sporulation behavior and unique specialized metabolism.</title>
        <authorList>
            <person name="Garcia R."/>
            <person name="Popoff A."/>
            <person name="Bader C.D."/>
            <person name="Loehr J."/>
            <person name="Walesch S."/>
            <person name="Walt C."/>
            <person name="Boldt J."/>
            <person name="Bunk B."/>
            <person name="Haeckl F.J.F.P.J."/>
            <person name="Gunesch A.P."/>
            <person name="Birkelbach J."/>
            <person name="Nuebel U."/>
            <person name="Pietschmann T."/>
            <person name="Bach T."/>
            <person name="Mueller R."/>
        </authorList>
    </citation>
    <scope>NUCLEOTIDE SEQUENCE [LARGE SCALE GENOMIC DNA]</scope>
    <source>
        <strain evidence="6 7">MSr12523</strain>
    </source>
</reference>
<dbReference type="InterPro" id="IPR058647">
    <property type="entry name" value="BSH_CzcB-like"/>
</dbReference>
<dbReference type="Pfam" id="PF25973">
    <property type="entry name" value="BSH_CzcB"/>
    <property type="match status" value="1"/>
</dbReference>
<comment type="similarity">
    <text evidence="1">Belongs to the membrane fusion protein (MFP) (TC 8.A.1) family.</text>
</comment>
<evidence type="ECO:0000313" key="7">
    <source>
        <dbReference type="Proteomes" id="UP001379533"/>
    </source>
</evidence>
<accession>A0ABZ2KJP9</accession>
<dbReference type="PANTHER" id="PTHR30097:SF4">
    <property type="entry name" value="SLR6042 PROTEIN"/>
    <property type="match status" value="1"/>
</dbReference>
<evidence type="ECO:0000256" key="1">
    <source>
        <dbReference type="ARBA" id="ARBA00009477"/>
    </source>
</evidence>
<dbReference type="PROSITE" id="PS51257">
    <property type="entry name" value="PROKAR_LIPOPROTEIN"/>
    <property type="match status" value="1"/>
</dbReference>
<dbReference type="NCBIfam" id="TIGR01730">
    <property type="entry name" value="RND_mfp"/>
    <property type="match status" value="1"/>
</dbReference>
<evidence type="ECO:0000313" key="6">
    <source>
        <dbReference type="EMBL" id="WXA97295.1"/>
    </source>
</evidence>
<evidence type="ECO:0000259" key="3">
    <source>
        <dbReference type="Pfam" id="PF25954"/>
    </source>
</evidence>
<dbReference type="SUPFAM" id="SSF111369">
    <property type="entry name" value="HlyD-like secretion proteins"/>
    <property type="match status" value="1"/>
</dbReference>
<dbReference type="Proteomes" id="UP001379533">
    <property type="component" value="Chromosome"/>
</dbReference>
<feature type="domain" description="CusB-like beta-barrel" evidence="3">
    <location>
        <begin position="219"/>
        <end position="295"/>
    </location>
</feature>
<dbReference type="EMBL" id="CP089982">
    <property type="protein sequence ID" value="WXA97295.1"/>
    <property type="molecule type" value="Genomic_DNA"/>
</dbReference>
<feature type="domain" description="Multidrug resistance protein MdtA-like C-terminal permuted SH3" evidence="4">
    <location>
        <begin position="303"/>
        <end position="358"/>
    </location>
</feature>
<dbReference type="RefSeq" id="WP_394847911.1">
    <property type="nucleotide sequence ID" value="NZ_CP089982.1"/>
</dbReference>
<keyword evidence="2" id="KW-0813">Transport</keyword>